<dbReference type="AlphaFoldDB" id="A0AA41V736"/>
<gene>
    <name evidence="2" type="ORF">MKW94_028225</name>
</gene>
<comment type="caution">
    <text evidence="2">The sequence shown here is derived from an EMBL/GenBank/DDBJ whole genome shotgun (WGS) entry which is preliminary data.</text>
</comment>
<feature type="region of interest" description="Disordered" evidence="1">
    <location>
        <begin position="317"/>
        <end position="365"/>
    </location>
</feature>
<accession>A0AA41V736</accession>
<feature type="compositionally biased region" description="Low complexity" evidence="1">
    <location>
        <begin position="17"/>
        <end position="29"/>
    </location>
</feature>
<feature type="region of interest" description="Disordered" evidence="1">
    <location>
        <begin position="154"/>
        <end position="175"/>
    </location>
</feature>
<evidence type="ECO:0000313" key="3">
    <source>
        <dbReference type="Proteomes" id="UP001177140"/>
    </source>
</evidence>
<sequence length="376" mass="41389">MKASLKLREDQKATLSQPQNPINPIENPKPQYQNPLLRAKIPISVLGFPFLSIITAGDSSDLSFGIRTNSINGPSLKFSYSPNITTTTKTTSPISSSSPFSISLKSGVGLFGSPENSPLIMSAHFNLFGNPNPSFFLQIKPQFGDFSLKKTAVSAPLTNPNPKTPTFTKENGEKNNHFGDDVGVMLERPLVWKELTELRNGGDGVFSGVEVRAKTLLPITKRAVVKFRWGVNFPPDFGQKQKMPFLTVDKIAVERVEDKWEVNSQKKKDGGEGDLEVLKGLCFWMRNEVEGLKRENRMLKESVEELNLGGSVLKNRRGTESVSKKVASSSSPSTPGFEQWRNKKNGVEEKNSNGSESSKDDVGEELKRAIMAAKGV</sequence>
<dbReference type="Proteomes" id="UP001177140">
    <property type="component" value="Unassembled WGS sequence"/>
</dbReference>
<reference evidence="2" key="1">
    <citation type="submission" date="2022-03" db="EMBL/GenBank/DDBJ databases">
        <title>A functionally conserved STORR gene fusion in Papaver species that diverged 16.8 million years ago.</title>
        <authorList>
            <person name="Catania T."/>
        </authorList>
    </citation>
    <scope>NUCLEOTIDE SEQUENCE</scope>
    <source>
        <strain evidence="2">S-191538</strain>
    </source>
</reference>
<feature type="compositionally biased region" description="Basic and acidic residues" evidence="1">
    <location>
        <begin position="1"/>
        <end position="12"/>
    </location>
</feature>
<keyword evidence="3" id="KW-1185">Reference proteome</keyword>
<feature type="region of interest" description="Disordered" evidence="1">
    <location>
        <begin position="1"/>
        <end position="29"/>
    </location>
</feature>
<dbReference type="PANTHER" id="PTHR34285:SF6">
    <property type="entry name" value="TRANSMEMBRANE PROTEIN"/>
    <property type="match status" value="1"/>
</dbReference>
<evidence type="ECO:0000313" key="2">
    <source>
        <dbReference type="EMBL" id="MCL7037280.1"/>
    </source>
</evidence>
<dbReference type="EMBL" id="JAJJMA010177251">
    <property type="protein sequence ID" value="MCL7037280.1"/>
    <property type="molecule type" value="Genomic_DNA"/>
</dbReference>
<organism evidence="2 3">
    <name type="scientific">Papaver nudicaule</name>
    <name type="common">Iceland poppy</name>
    <dbReference type="NCBI Taxonomy" id="74823"/>
    <lineage>
        <taxon>Eukaryota</taxon>
        <taxon>Viridiplantae</taxon>
        <taxon>Streptophyta</taxon>
        <taxon>Embryophyta</taxon>
        <taxon>Tracheophyta</taxon>
        <taxon>Spermatophyta</taxon>
        <taxon>Magnoliopsida</taxon>
        <taxon>Ranunculales</taxon>
        <taxon>Papaveraceae</taxon>
        <taxon>Papaveroideae</taxon>
        <taxon>Papaver</taxon>
    </lineage>
</organism>
<feature type="compositionally biased region" description="Basic and acidic residues" evidence="1">
    <location>
        <begin position="345"/>
        <end position="365"/>
    </location>
</feature>
<protein>
    <submittedName>
        <fullName evidence="2">Uncharacterized protein</fullName>
    </submittedName>
</protein>
<feature type="compositionally biased region" description="Low complexity" evidence="1">
    <location>
        <begin position="324"/>
        <end position="333"/>
    </location>
</feature>
<evidence type="ECO:0000256" key="1">
    <source>
        <dbReference type="SAM" id="MobiDB-lite"/>
    </source>
</evidence>
<proteinExistence type="predicted"/>
<dbReference type="PANTHER" id="PTHR34285">
    <property type="entry name" value="OS08G0510800 PROTEIN"/>
    <property type="match status" value="1"/>
</dbReference>
<name>A0AA41V736_PAPNU</name>
<feature type="compositionally biased region" description="Low complexity" evidence="1">
    <location>
        <begin position="156"/>
        <end position="169"/>
    </location>
</feature>